<evidence type="ECO:0000313" key="3">
    <source>
        <dbReference type="Proteomes" id="UP000499080"/>
    </source>
</evidence>
<accession>A0A4Y2BZN3</accession>
<dbReference type="AlphaFoldDB" id="A0A4Y2BZN3"/>
<gene>
    <name evidence="2" type="ORF">AVEN_182551_1</name>
</gene>
<name>A0A4Y2BZN3_ARAVE</name>
<keyword evidence="3" id="KW-1185">Reference proteome</keyword>
<organism evidence="2 3">
    <name type="scientific">Araneus ventricosus</name>
    <name type="common">Orbweaver spider</name>
    <name type="synonym">Epeira ventricosa</name>
    <dbReference type="NCBI Taxonomy" id="182803"/>
    <lineage>
        <taxon>Eukaryota</taxon>
        <taxon>Metazoa</taxon>
        <taxon>Ecdysozoa</taxon>
        <taxon>Arthropoda</taxon>
        <taxon>Chelicerata</taxon>
        <taxon>Arachnida</taxon>
        <taxon>Araneae</taxon>
        <taxon>Araneomorphae</taxon>
        <taxon>Entelegynae</taxon>
        <taxon>Araneoidea</taxon>
        <taxon>Araneidae</taxon>
        <taxon>Araneus</taxon>
    </lineage>
</organism>
<dbReference type="Proteomes" id="UP000499080">
    <property type="component" value="Unassembled WGS sequence"/>
</dbReference>
<sequence length="100" mass="11081">MDPIILNFGQVSSSSPELAPSSPNFRITPVGKPLTHEIRFNSHQAHIHGGSSVESGFEPVTLRPQSRDLTARPRWPLEFTEKNTLDTAYAEIQPTSVLFP</sequence>
<protein>
    <submittedName>
        <fullName evidence="2">Uncharacterized protein</fullName>
    </submittedName>
</protein>
<reference evidence="2 3" key="1">
    <citation type="journal article" date="2019" name="Sci. Rep.">
        <title>Orb-weaving spider Araneus ventricosus genome elucidates the spidroin gene catalogue.</title>
        <authorList>
            <person name="Kono N."/>
            <person name="Nakamura H."/>
            <person name="Ohtoshi R."/>
            <person name="Moran D.A.P."/>
            <person name="Shinohara A."/>
            <person name="Yoshida Y."/>
            <person name="Fujiwara M."/>
            <person name="Mori M."/>
            <person name="Tomita M."/>
            <person name="Arakawa K."/>
        </authorList>
    </citation>
    <scope>NUCLEOTIDE SEQUENCE [LARGE SCALE GENOMIC DNA]</scope>
</reference>
<comment type="caution">
    <text evidence="2">The sequence shown here is derived from an EMBL/GenBank/DDBJ whole genome shotgun (WGS) entry which is preliminary data.</text>
</comment>
<evidence type="ECO:0000256" key="1">
    <source>
        <dbReference type="SAM" id="MobiDB-lite"/>
    </source>
</evidence>
<proteinExistence type="predicted"/>
<evidence type="ECO:0000313" key="2">
    <source>
        <dbReference type="EMBL" id="GBL96977.1"/>
    </source>
</evidence>
<feature type="region of interest" description="Disordered" evidence="1">
    <location>
        <begin position="49"/>
        <end position="69"/>
    </location>
</feature>
<dbReference type="EMBL" id="BGPR01000125">
    <property type="protein sequence ID" value="GBL96977.1"/>
    <property type="molecule type" value="Genomic_DNA"/>
</dbReference>